<evidence type="ECO:0000256" key="1">
    <source>
        <dbReference type="ARBA" id="ARBA00022614"/>
    </source>
</evidence>
<dbReference type="SUPFAM" id="SSF55797">
    <property type="entry name" value="PR-1-like"/>
    <property type="match status" value="1"/>
</dbReference>
<keyword evidence="6" id="KW-0812">Transmembrane</keyword>
<evidence type="ECO:0000256" key="3">
    <source>
        <dbReference type="ARBA" id="ARBA00022737"/>
    </source>
</evidence>
<feature type="transmembrane region" description="Helical" evidence="6">
    <location>
        <begin position="633"/>
        <end position="658"/>
    </location>
</feature>
<dbReference type="InterPro" id="IPR013783">
    <property type="entry name" value="Ig-like_fold"/>
</dbReference>
<evidence type="ECO:0000256" key="5">
    <source>
        <dbReference type="SAM" id="MobiDB-lite"/>
    </source>
</evidence>
<evidence type="ECO:0000256" key="7">
    <source>
        <dbReference type="SAM" id="SignalP"/>
    </source>
</evidence>
<keyword evidence="6" id="KW-0472">Membrane</keyword>
<proteinExistence type="predicted"/>
<dbReference type="Gene3D" id="3.40.33.10">
    <property type="entry name" value="CAP"/>
    <property type="match status" value="1"/>
</dbReference>
<feature type="compositionally biased region" description="Polar residues" evidence="5">
    <location>
        <begin position="1443"/>
        <end position="1452"/>
    </location>
</feature>
<keyword evidence="10" id="KW-1185">Reference proteome</keyword>
<dbReference type="Gene3D" id="2.60.40.10">
    <property type="entry name" value="Immunoglobulins"/>
    <property type="match status" value="1"/>
</dbReference>
<dbReference type="EMBL" id="JAUCMV010000005">
    <property type="protein sequence ID" value="KAK0396803.1"/>
    <property type="molecule type" value="Genomic_DNA"/>
</dbReference>
<dbReference type="InterPro" id="IPR003591">
    <property type="entry name" value="Leu-rich_rpt_typical-subtyp"/>
</dbReference>
<dbReference type="SUPFAM" id="SSF52266">
    <property type="entry name" value="SGNH hydrolase"/>
    <property type="match status" value="1"/>
</dbReference>
<dbReference type="Pfam" id="PF13855">
    <property type="entry name" value="LRR_8"/>
    <property type="match status" value="3"/>
</dbReference>
<dbReference type="PANTHER" id="PTHR45712">
    <property type="entry name" value="AGAP008170-PA"/>
    <property type="match status" value="1"/>
</dbReference>
<keyword evidence="1" id="KW-0433">Leucine-rich repeat</keyword>
<gene>
    <name evidence="9" type="ORF">QR680_001865</name>
</gene>
<dbReference type="SMART" id="SM00369">
    <property type="entry name" value="LRR_TYP"/>
    <property type="match status" value="6"/>
</dbReference>
<evidence type="ECO:0000256" key="6">
    <source>
        <dbReference type="SAM" id="Phobius"/>
    </source>
</evidence>
<keyword evidence="6" id="KW-1133">Transmembrane helix</keyword>
<feature type="compositionally biased region" description="Polar residues" evidence="5">
    <location>
        <begin position="1387"/>
        <end position="1398"/>
    </location>
</feature>
<dbReference type="PROSITE" id="PS51450">
    <property type="entry name" value="LRR"/>
    <property type="match status" value="3"/>
</dbReference>
<keyword evidence="4" id="KW-1015">Disulfide bond</keyword>
<reference evidence="9" key="1">
    <citation type="submission" date="2023-06" db="EMBL/GenBank/DDBJ databases">
        <title>Genomic analysis of the entomopathogenic nematode Steinernema hermaphroditum.</title>
        <authorList>
            <person name="Schwarz E.M."/>
            <person name="Heppert J.K."/>
            <person name="Baniya A."/>
            <person name="Schwartz H.T."/>
            <person name="Tan C.-H."/>
            <person name="Antoshechkin I."/>
            <person name="Sternberg P.W."/>
            <person name="Goodrich-Blair H."/>
            <person name="Dillman A.R."/>
        </authorList>
    </citation>
    <scope>NUCLEOTIDE SEQUENCE</scope>
    <source>
        <strain evidence="9">PS9179</strain>
        <tissue evidence="9">Whole animal</tissue>
    </source>
</reference>
<dbReference type="InterPro" id="IPR001611">
    <property type="entry name" value="Leu-rich_rpt"/>
</dbReference>
<feature type="transmembrane region" description="Helical" evidence="6">
    <location>
        <begin position="707"/>
        <end position="726"/>
    </location>
</feature>
<dbReference type="InterPro" id="IPR050333">
    <property type="entry name" value="SLRP"/>
</dbReference>
<dbReference type="InterPro" id="IPR007110">
    <property type="entry name" value="Ig-like_dom"/>
</dbReference>
<dbReference type="InterPro" id="IPR036514">
    <property type="entry name" value="SGNH_hydro_sf"/>
</dbReference>
<comment type="caution">
    <text evidence="9">The sequence shown here is derived from an EMBL/GenBank/DDBJ whole genome shotgun (WGS) entry which is preliminary data.</text>
</comment>
<evidence type="ECO:0000313" key="9">
    <source>
        <dbReference type="EMBL" id="KAK0396803.1"/>
    </source>
</evidence>
<keyword evidence="2 7" id="KW-0732">Signal</keyword>
<feature type="chain" id="PRO_5041350406" description="Ig-like domain-containing protein" evidence="7">
    <location>
        <begin position="20"/>
        <end position="1617"/>
    </location>
</feature>
<dbReference type="SUPFAM" id="SSF52058">
    <property type="entry name" value="L domain-like"/>
    <property type="match status" value="1"/>
</dbReference>
<evidence type="ECO:0000259" key="8">
    <source>
        <dbReference type="PROSITE" id="PS50835"/>
    </source>
</evidence>
<feature type="compositionally biased region" description="Low complexity" evidence="5">
    <location>
        <begin position="1419"/>
        <end position="1435"/>
    </location>
</feature>
<evidence type="ECO:0000313" key="10">
    <source>
        <dbReference type="Proteomes" id="UP001175271"/>
    </source>
</evidence>
<dbReference type="PANTHER" id="PTHR45712:SF22">
    <property type="entry name" value="INSULIN-LIKE GROWTH FACTOR-BINDING PROTEIN COMPLEX ACID LABILE SUBUNIT"/>
    <property type="match status" value="1"/>
</dbReference>
<name>A0AA39H072_9BILA</name>
<feature type="compositionally biased region" description="Basic and acidic residues" evidence="5">
    <location>
        <begin position="1354"/>
        <end position="1365"/>
    </location>
</feature>
<feature type="domain" description="Ig-like" evidence="8">
    <location>
        <begin position="413"/>
        <end position="522"/>
    </location>
</feature>
<evidence type="ECO:0000256" key="2">
    <source>
        <dbReference type="ARBA" id="ARBA00022729"/>
    </source>
</evidence>
<dbReference type="Proteomes" id="UP001175271">
    <property type="component" value="Unassembled WGS sequence"/>
</dbReference>
<feature type="region of interest" description="Disordered" evidence="5">
    <location>
        <begin position="1195"/>
        <end position="1227"/>
    </location>
</feature>
<dbReference type="Gene3D" id="3.40.50.1110">
    <property type="entry name" value="SGNH hydrolase"/>
    <property type="match status" value="1"/>
</dbReference>
<dbReference type="InterPro" id="IPR014044">
    <property type="entry name" value="CAP_dom"/>
</dbReference>
<dbReference type="SMART" id="SM00198">
    <property type="entry name" value="SCP"/>
    <property type="match status" value="1"/>
</dbReference>
<accession>A0AA39H072</accession>
<feature type="signal peptide" evidence="7">
    <location>
        <begin position="1"/>
        <end position="19"/>
    </location>
</feature>
<organism evidence="9 10">
    <name type="scientific">Steinernema hermaphroditum</name>
    <dbReference type="NCBI Taxonomy" id="289476"/>
    <lineage>
        <taxon>Eukaryota</taxon>
        <taxon>Metazoa</taxon>
        <taxon>Ecdysozoa</taxon>
        <taxon>Nematoda</taxon>
        <taxon>Chromadorea</taxon>
        <taxon>Rhabditida</taxon>
        <taxon>Tylenchina</taxon>
        <taxon>Panagrolaimomorpha</taxon>
        <taxon>Strongyloidoidea</taxon>
        <taxon>Steinernematidae</taxon>
        <taxon>Steinernema</taxon>
    </lineage>
</organism>
<sequence>MSSSFGLILFFATVLLASAHWTCPKQCQCHARKEIACSQMTASQTEEFFAAVPTIPWLSAIQRLSFNDCELLDMSSFPVIPNLAYLDLSRNRLEHVESLRHLSFPSVISVNLSYNHLTLLGRDSFLMFPNVEDLYLDYNLIGLIDWEAFRLFKLRRLYLNNNVLSSISEHMLRFTPNLEFISLAHNHLIAVQSSNFFAAQRLRRIDVSYNYIQRFDYDSFSPLYQLEILDLSFNNLTTIPGSDFKQLVGLRVLNISGNPITKISSGDLSQPVLQVFDLSYTDTLRVVEARAFSRTPSLQIVNLSNNRRFSFLSPHAFVNTTLLYEINVSNTSLEILPEEILSKASKVELSGCPLQCSCLQKSIQTYYTTIVNPETANCSTSSGHFVKLKDLLAMNLVESCRIKPILPFGDRTGSSVGEYFSLFCSANINDAIIMWTFPNGSQIVVNNTSEQLAAAYRMENRASTAIGMHSSGYEFLPTRSIDRPRILATSEQLRFDVLLSSDSGEYRCTVTSGGYTSQRTIRLDIDHPFINIYPLEVGSHYVSLAWNNSLRIRANDRVRLFLNVSETGKTSARAIQLSLQNPWFSYNVMRLKSNQNYTFCLAYVLFEGSQSNTFHLSCVDVQTQPNLSFWGSLSWSTVVTSFLILTSLCVLVCFRTFYVRFHIWQQAKYRSRMNQSLSGQSFLSNSSRNGNALSHSITFENRSQMSTMALVPSRSIAIFVLFFYLVRAKLDRDFFAQQVLEQYNFYRSLHGVKSVTLNKTMSLNCEHYAQRLGTRAVAQPCLVHSRKNGENLMFYWNYAPVGERELAEFTVKEFYDEIKFYSFDRPGFRVPAAHFTQMIWKGVKQIGIGVFERKFVKNAFGDCRIGTQVPASVAWLPKRIAFMFRNNRIKTLPVSGELDHRLLPAGKDVNRIITRFPTLMERKPRDDFPDSRWKDTHAHFVSEASEKEPEVLFLGDDHIALLEQSKFFKDFLAPMHCVCFGIIGDRISNLLWRIENGELKSSTAKAIVVSIGGSDLDLNASQLLSGLKDVATLLKTLRPNARIYIMKLLPSGRNWNVRREVVAKVNSKLEETLAGLANIIDCDMSSLGPNDSIEPGMMFDFAHLTQEGYSKVFESVFNTLNNLLSSPVIIDPSETGCNIDKKPRELPYIECAHDGRRSPARTEIELVITSNVEDGRFKGHSSYPNGTLSTILPQLTNITKQNGRETKSKKSYRTTPSPKSEQNNDDLGVKIVRNHANLNSESSRCLTCKSNSTMSCTLFLAIGLVCLVGAAKETKKCGLPDNYSSLPDFAQEELRAVWKNYVPGKNCDHELLITDDIMAVLEMFENEDNKGTLSGSTTSSRHPSTSIEKEDESDNKSVDQNHSEDLAASEEIPAENIPKTLVFPTLSPASSRSTLRKNQASRERTTARAESSSEEYTDETTTFSVPRRTTTSVRASSDESETSIEQTTASHVQTKKWQPKSKKFRTKRPHKLTTSEDDAFEENLQDIQGPQNVPDVEKLPFLKTASPEVIEEFLKVLNDNDIPSEERRQEELHLLAVSLLTTKQLQAYNAWSTNQRKRLREQQTNVRISEDARDALKTLSTLESSKQRDFVRTLPRSVRRELREYSTHALKRRSDKN</sequence>
<protein>
    <recommendedName>
        <fullName evidence="8">Ig-like domain-containing protein</fullName>
    </recommendedName>
</protein>
<dbReference type="InterPro" id="IPR032675">
    <property type="entry name" value="LRR_dom_sf"/>
</dbReference>
<dbReference type="PROSITE" id="PS50835">
    <property type="entry name" value="IG_LIKE"/>
    <property type="match status" value="1"/>
</dbReference>
<dbReference type="Gene3D" id="3.80.10.10">
    <property type="entry name" value="Ribonuclease Inhibitor"/>
    <property type="match status" value="3"/>
</dbReference>
<feature type="compositionally biased region" description="Basic residues" evidence="5">
    <location>
        <begin position="1453"/>
        <end position="1471"/>
    </location>
</feature>
<feature type="region of interest" description="Disordered" evidence="5">
    <location>
        <begin position="1329"/>
        <end position="1471"/>
    </location>
</feature>
<dbReference type="InterPro" id="IPR035940">
    <property type="entry name" value="CAP_sf"/>
</dbReference>
<feature type="compositionally biased region" description="Polar residues" evidence="5">
    <location>
        <begin position="1331"/>
        <end position="1346"/>
    </location>
</feature>
<dbReference type="Pfam" id="PF00188">
    <property type="entry name" value="CAP"/>
    <property type="match status" value="1"/>
</dbReference>
<keyword evidence="3" id="KW-0677">Repeat</keyword>
<evidence type="ECO:0000256" key="4">
    <source>
        <dbReference type="ARBA" id="ARBA00023157"/>
    </source>
</evidence>